<dbReference type="InterPro" id="IPR015943">
    <property type="entry name" value="WD40/YVTN_repeat-like_dom_sf"/>
</dbReference>
<protein>
    <recommendedName>
        <fullName evidence="3">BNR/Asp-box repeat-containing protein</fullName>
    </recommendedName>
</protein>
<keyword evidence="2" id="KW-1185">Reference proteome</keyword>
<dbReference type="Gene3D" id="2.130.10.10">
    <property type="entry name" value="YVTN repeat-like/Quinoprotein amine dehydrogenase"/>
    <property type="match status" value="1"/>
</dbReference>
<dbReference type="STRING" id="388950.GCA_001611675_02983"/>
<dbReference type="PROSITE" id="PS51257">
    <property type="entry name" value="PROKAR_LIPOPROTEIN"/>
    <property type="match status" value="1"/>
</dbReference>
<dbReference type="Proteomes" id="UP000182491">
    <property type="component" value="Unassembled WGS sequence"/>
</dbReference>
<sequence>MRYPVLLFLCLTILSCGDKETSLIGKVEVKPLVNPEIGLLISSNQLDPFLTADGKIIGVGSNHSFYTENDFKSFQTLGQLPQLPGEAAVFKFFGPNTLVAYSYVHQSDKRFSNMLVSRNYGRSWESYVFESDIAVEKPQAYFNWSDRGALFSEDRAIIIYQRWPDDNLPYLVRKPEISLFQLNPKTGESIKLHSYENAAYGVVDFFDAEMGGFLMSRQTVAYSSNRWDNYDNAYVSFTNDGGLTWTAPVLLDDSKRMTRLFMISKTNVIVQSQEKVYFTDNLGQSWQNIISQFQNRSIDDLHFLGEETGFALAANSLYKSADGGKNWTFASNIPTPFALQNIQFVDELRGIASGGQVLYKTMDGGQTWRVLLYPYAYVME</sequence>
<gene>
    <name evidence="1" type="ORF">SAMN04487941_3647</name>
</gene>
<dbReference type="CDD" id="cd15482">
    <property type="entry name" value="Sialidase_non-viral"/>
    <property type="match status" value="1"/>
</dbReference>
<name>A0A1I7KF13_9BACT</name>
<dbReference type="AlphaFoldDB" id="A0A1I7KF13"/>
<proteinExistence type="predicted"/>
<accession>A0A1I7KF13</accession>
<evidence type="ECO:0008006" key="3">
    <source>
        <dbReference type="Google" id="ProtNLM"/>
    </source>
</evidence>
<evidence type="ECO:0000313" key="1">
    <source>
        <dbReference type="EMBL" id="SFU95979.1"/>
    </source>
</evidence>
<dbReference type="SUPFAM" id="SSF110296">
    <property type="entry name" value="Oligoxyloglucan reducing end-specific cellobiohydrolase"/>
    <property type="match status" value="1"/>
</dbReference>
<reference evidence="2" key="1">
    <citation type="submission" date="2016-10" db="EMBL/GenBank/DDBJ databases">
        <authorList>
            <person name="Varghese N."/>
        </authorList>
    </citation>
    <scope>NUCLEOTIDE SEQUENCE [LARGE SCALE GENOMIC DNA]</scope>
    <source>
        <strain evidence="2">DSM 18820</strain>
    </source>
</reference>
<dbReference type="EMBL" id="FPCA01000005">
    <property type="protein sequence ID" value="SFU95979.1"/>
    <property type="molecule type" value="Genomic_DNA"/>
</dbReference>
<organism evidence="1 2">
    <name type="scientific">Pontibacter akesuensis</name>
    <dbReference type="NCBI Taxonomy" id="388950"/>
    <lineage>
        <taxon>Bacteria</taxon>
        <taxon>Pseudomonadati</taxon>
        <taxon>Bacteroidota</taxon>
        <taxon>Cytophagia</taxon>
        <taxon>Cytophagales</taxon>
        <taxon>Hymenobacteraceae</taxon>
        <taxon>Pontibacter</taxon>
    </lineage>
</organism>
<evidence type="ECO:0000313" key="2">
    <source>
        <dbReference type="Proteomes" id="UP000182491"/>
    </source>
</evidence>